<protein>
    <submittedName>
        <fullName evidence="1">Uncharacterized protein</fullName>
    </submittedName>
</protein>
<dbReference type="EMBL" id="JAHHUM010000614">
    <property type="protein sequence ID" value="KAK5618550.1"/>
    <property type="molecule type" value="Genomic_DNA"/>
</dbReference>
<dbReference type="Proteomes" id="UP001311232">
    <property type="component" value="Unassembled WGS sequence"/>
</dbReference>
<evidence type="ECO:0000313" key="2">
    <source>
        <dbReference type="Proteomes" id="UP001311232"/>
    </source>
</evidence>
<organism evidence="1 2">
    <name type="scientific">Crenichthys baileyi</name>
    <name type="common">White River springfish</name>
    <dbReference type="NCBI Taxonomy" id="28760"/>
    <lineage>
        <taxon>Eukaryota</taxon>
        <taxon>Metazoa</taxon>
        <taxon>Chordata</taxon>
        <taxon>Craniata</taxon>
        <taxon>Vertebrata</taxon>
        <taxon>Euteleostomi</taxon>
        <taxon>Actinopterygii</taxon>
        <taxon>Neopterygii</taxon>
        <taxon>Teleostei</taxon>
        <taxon>Neoteleostei</taxon>
        <taxon>Acanthomorphata</taxon>
        <taxon>Ovalentaria</taxon>
        <taxon>Atherinomorphae</taxon>
        <taxon>Cyprinodontiformes</taxon>
        <taxon>Goodeidae</taxon>
        <taxon>Crenichthys</taxon>
    </lineage>
</organism>
<name>A0AAV9SBW4_9TELE</name>
<reference evidence="1 2" key="1">
    <citation type="submission" date="2021-06" db="EMBL/GenBank/DDBJ databases">
        <authorList>
            <person name="Palmer J.M."/>
        </authorList>
    </citation>
    <scope>NUCLEOTIDE SEQUENCE [LARGE SCALE GENOMIC DNA]</scope>
    <source>
        <strain evidence="1 2">MEX-2019</strain>
        <tissue evidence="1">Muscle</tissue>
    </source>
</reference>
<gene>
    <name evidence="1" type="ORF">CRENBAI_016472</name>
</gene>
<keyword evidence="2" id="KW-1185">Reference proteome</keyword>
<dbReference type="AlphaFoldDB" id="A0AAV9SBW4"/>
<proteinExistence type="predicted"/>
<accession>A0AAV9SBW4</accession>
<evidence type="ECO:0000313" key="1">
    <source>
        <dbReference type="EMBL" id="KAK5618550.1"/>
    </source>
</evidence>
<sequence>MVMEDFPRQAITLTQTDGSQVGKTTSDAISKIPIQFAFLVDPAAPSCSEGVYLPTFLLPTPEHGAQFNIPVNQALKINITSVATQSEITGLLYSGPYNVVKSSLGSGSFSLTWRPSASEDGQSHPICFIVQASDLC</sequence>
<comment type="caution">
    <text evidence="1">The sequence shown here is derived from an EMBL/GenBank/DDBJ whole genome shotgun (WGS) entry which is preliminary data.</text>
</comment>